<evidence type="ECO:0000256" key="1">
    <source>
        <dbReference type="SAM" id="SignalP"/>
    </source>
</evidence>
<organism evidence="2 3">
    <name type="scientific">Pseudoduganella rivuli</name>
    <dbReference type="NCBI Taxonomy" id="2666085"/>
    <lineage>
        <taxon>Bacteria</taxon>
        <taxon>Pseudomonadati</taxon>
        <taxon>Pseudomonadota</taxon>
        <taxon>Betaproteobacteria</taxon>
        <taxon>Burkholderiales</taxon>
        <taxon>Oxalobacteraceae</taxon>
        <taxon>Telluria group</taxon>
        <taxon>Pseudoduganella</taxon>
    </lineage>
</organism>
<evidence type="ECO:0000313" key="2">
    <source>
        <dbReference type="EMBL" id="MRV71757.1"/>
    </source>
</evidence>
<dbReference type="Gene3D" id="3.40.190.10">
    <property type="entry name" value="Periplasmic binding protein-like II"/>
    <property type="match status" value="2"/>
</dbReference>
<proteinExistence type="predicted"/>
<evidence type="ECO:0000313" key="3">
    <source>
        <dbReference type="Proteomes" id="UP000446768"/>
    </source>
</evidence>
<name>A0A7X2IKM0_9BURK</name>
<protein>
    <submittedName>
        <fullName evidence="2">Transporter substrate-binding domain-containing protein</fullName>
    </submittedName>
</protein>
<dbReference type="AlphaFoldDB" id="A0A7X2IKM0"/>
<keyword evidence="3" id="KW-1185">Reference proteome</keyword>
<dbReference type="Proteomes" id="UP000446768">
    <property type="component" value="Unassembled WGS sequence"/>
</dbReference>
<keyword evidence="1" id="KW-0732">Signal</keyword>
<dbReference type="RefSeq" id="WP_154372556.1">
    <property type="nucleotide sequence ID" value="NZ_WKJJ01000004.1"/>
</dbReference>
<gene>
    <name evidence="2" type="ORF">GJ700_08450</name>
</gene>
<sequence>MLLKKLHRACLLLAALAGPPCAAEEIHIATGHGPISQAALSVLREAYRRIGITVHDAATQADLALREANRGEIDGVPARVAGMELRYPNLIRVPVPVVTVDAMAFGNKIPLTLNGWDSLRPYRVGILKGVQYAADGTQGMQVDAFADNTQLFTKLEAEGIDFAIATRIEGVLTMRELRTRKVTMLEPPLGKVVLYHYLHVSRRDLAPKVTASLEAMEKEGRMRHILQQTLARMLAEAPGKKAKSGDR</sequence>
<accession>A0A7X2IKM0</accession>
<comment type="caution">
    <text evidence="2">The sequence shown here is derived from an EMBL/GenBank/DDBJ whole genome shotgun (WGS) entry which is preliminary data.</text>
</comment>
<dbReference type="EMBL" id="WKJJ01000004">
    <property type="protein sequence ID" value="MRV71757.1"/>
    <property type="molecule type" value="Genomic_DNA"/>
</dbReference>
<feature type="signal peptide" evidence="1">
    <location>
        <begin position="1"/>
        <end position="22"/>
    </location>
</feature>
<dbReference type="SUPFAM" id="SSF53850">
    <property type="entry name" value="Periplasmic binding protein-like II"/>
    <property type="match status" value="1"/>
</dbReference>
<reference evidence="2 3" key="1">
    <citation type="submission" date="2019-11" db="EMBL/GenBank/DDBJ databases">
        <title>Novel species isolated from a subtropical stream in China.</title>
        <authorList>
            <person name="Lu H."/>
        </authorList>
    </citation>
    <scope>NUCLEOTIDE SEQUENCE [LARGE SCALE GENOMIC DNA]</scope>
    <source>
        <strain evidence="2 3">FT92W</strain>
    </source>
</reference>
<feature type="chain" id="PRO_5031447954" evidence="1">
    <location>
        <begin position="23"/>
        <end position="247"/>
    </location>
</feature>